<keyword evidence="3" id="KW-1185">Reference proteome</keyword>
<dbReference type="AlphaFoldDB" id="A0AB34FRN6"/>
<dbReference type="EMBL" id="JAQHRD010000004">
    <property type="protein sequence ID" value="KAJ6441773.1"/>
    <property type="molecule type" value="Genomic_DNA"/>
</dbReference>
<reference evidence="2" key="1">
    <citation type="submission" date="2023-01" db="EMBL/GenBank/DDBJ databases">
        <title>The growth and conidiation of Purpureocillium lavendulum are regulated by nitrogen source and histone H3K14 acetylation.</title>
        <authorList>
            <person name="Tang P."/>
            <person name="Han J."/>
            <person name="Zhang C."/>
            <person name="Tang P."/>
            <person name="Qi F."/>
            <person name="Zhang K."/>
            <person name="Liang L."/>
        </authorList>
    </citation>
    <scope>NUCLEOTIDE SEQUENCE</scope>
    <source>
        <strain evidence="2">YMF1.00683</strain>
    </source>
</reference>
<organism evidence="2 3">
    <name type="scientific">Purpureocillium lavendulum</name>
    <dbReference type="NCBI Taxonomy" id="1247861"/>
    <lineage>
        <taxon>Eukaryota</taxon>
        <taxon>Fungi</taxon>
        <taxon>Dikarya</taxon>
        <taxon>Ascomycota</taxon>
        <taxon>Pezizomycotina</taxon>
        <taxon>Sordariomycetes</taxon>
        <taxon>Hypocreomycetidae</taxon>
        <taxon>Hypocreales</taxon>
        <taxon>Ophiocordycipitaceae</taxon>
        <taxon>Purpureocillium</taxon>
    </lineage>
</organism>
<gene>
    <name evidence="2" type="ORF">O9K51_05324</name>
</gene>
<evidence type="ECO:0000313" key="3">
    <source>
        <dbReference type="Proteomes" id="UP001163105"/>
    </source>
</evidence>
<dbReference type="Pfam" id="PF20150">
    <property type="entry name" value="2EXR"/>
    <property type="match status" value="1"/>
</dbReference>
<proteinExistence type="predicted"/>
<protein>
    <submittedName>
        <fullName evidence="2">Autophagy-related protein</fullName>
    </submittedName>
</protein>
<sequence length="340" mass="37861">MAPRSPAARAFHCFSRLPAELRRKIWVEALLAADRPTVYLYTWRWALPALAPEPGSGHGLPGDPSRYATVQERDRLVAAASAPAVAYVNSEARDIAQVWMRSRGMEVRRSTATKRKGGKGYGSEHLGADKVLVRAWDAERDALYVGRDQWDSFVEILFEDMEAAEEHGGELLGPCIRHLVLPAWVAYYSYETLSTLLETMPRIETLSVVWGRTLPKLRQAACETPTGFAAEDRDDDLVPLDMETGILPIAAPHRSGDFWAHVQPGWRIEPLPEKKWEGAALMAVLREDGTVGMARETESVRTLMGELEEGLLSTELPQNVWDDETGELTLAIRAVKAAQF</sequence>
<evidence type="ECO:0000259" key="1">
    <source>
        <dbReference type="Pfam" id="PF20150"/>
    </source>
</evidence>
<accession>A0AB34FRN6</accession>
<evidence type="ECO:0000313" key="2">
    <source>
        <dbReference type="EMBL" id="KAJ6441773.1"/>
    </source>
</evidence>
<comment type="caution">
    <text evidence="2">The sequence shown here is derived from an EMBL/GenBank/DDBJ whole genome shotgun (WGS) entry which is preliminary data.</text>
</comment>
<name>A0AB34FRN6_9HYPO</name>
<feature type="domain" description="2EXR" evidence="1">
    <location>
        <begin position="11"/>
        <end position="98"/>
    </location>
</feature>
<dbReference type="Proteomes" id="UP001163105">
    <property type="component" value="Unassembled WGS sequence"/>
</dbReference>
<dbReference type="InterPro" id="IPR045518">
    <property type="entry name" value="2EXR"/>
</dbReference>